<proteinExistence type="predicted"/>
<evidence type="ECO:0000313" key="2">
    <source>
        <dbReference type="Proteomes" id="UP001165101"/>
    </source>
</evidence>
<dbReference type="EMBL" id="BSXV01001429">
    <property type="protein sequence ID" value="GME92813.1"/>
    <property type="molecule type" value="Genomic_DNA"/>
</dbReference>
<gene>
    <name evidence="1" type="ORF">Cboi01_000289500</name>
</gene>
<dbReference type="Proteomes" id="UP001165101">
    <property type="component" value="Unassembled WGS sequence"/>
</dbReference>
<protein>
    <submittedName>
        <fullName evidence="1">Unnamed protein product</fullName>
    </submittedName>
</protein>
<organism evidence="1 2">
    <name type="scientific">Candida boidinii</name>
    <name type="common">Yeast</name>
    <dbReference type="NCBI Taxonomy" id="5477"/>
    <lineage>
        <taxon>Eukaryota</taxon>
        <taxon>Fungi</taxon>
        <taxon>Dikarya</taxon>
        <taxon>Ascomycota</taxon>
        <taxon>Saccharomycotina</taxon>
        <taxon>Pichiomycetes</taxon>
        <taxon>Pichiales</taxon>
        <taxon>Pichiaceae</taxon>
        <taxon>Ogataea</taxon>
        <taxon>Ogataea/Candida clade</taxon>
    </lineage>
</organism>
<sequence>MSFDKAFLSKSNSPETKGETLSSSSKPSFLLPSFSNSAPVASVSLSNSTVSSDSKTTKSNDSNLIGFLESLETSKSTDSSPSKNNSSPVATNFGTSFSAGSPKPKTLTLDNFLSNANSSSLLNGSKDRKQQEQQLISAMTYNDGQLLNEADSSSSDDDEDIDDDEKISSIVEDSSTSKDSVQKEVINSITTQDSSLNQEIVMQLEKSYDNEKPEAKNIVDANEVYDAQRTENASIIQKGKSDKSTTSETIEQKNKYETPEPEASSKETVEPLVADEIGSPGNDTESTSNTLPQVDPENTAEQKKSVSFDFQKFLKQFKNRQCEPVHRYLKSFLIQFAQKNWSVDEQTKLVKDFQIFIFGKLISYPPFNQMTEDDEFDNCKEGLEKLIMSRIYNQVFAPATPERKMTPSHKEDLKKDKKFYENVRLFDWITLKHLDVPIEIDPESTFLKLASNELTKINEYKSPRDKIICLLNCCKVIFGLIRQQKKQHKLEENADSFVPILIYVILQAKPKYLPTNVSYIERFRSSEFLVGETSYYISTLQIATNFISTIDKSLLTITDEEYENNLNANKEKLKKEIEEKIRQRRLQKQQMEKEQGEALSPIPKKLTDMINQNLGSTGNNSPSMVLKNSAEMLQQSFTNFFNQPPTQEEQQREQIQNEQNEAANTIKNIKKLSLQENERHLQHEKKKEEAFKNIKEMFPGLDDELLQDVVISKEGDVAQCIDACLELSG</sequence>
<keyword evidence="2" id="KW-1185">Reference proteome</keyword>
<accession>A0ACB5TPJ8</accession>
<comment type="caution">
    <text evidence="1">The sequence shown here is derived from an EMBL/GenBank/DDBJ whole genome shotgun (WGS) entry which is preliminary data.</text>
</comment>
<reference evidence="1" key="1">
    <citation type="submission" date="2023-04" db="EMBL/GenBank/DDBJ databases">
        <title>Candida boidinii NBRC 1967.</title>
        <authorList>
            <person name="Ichikawa N."/>
            <person name="Sato H."/>
            <person name="Tonouchi N."/>
        </authorList>
    </citation>
    <scope>NUCLEOTIDE SEQUENCE</scope>
    <source>
        <strain evidence="1">NBRC 1967</strain>
    </source>
</reference>
<name>A0ACB5TPJ8_CANBO</name>
<evidence type="ECO:0000313" key="1">
    <source>
        <dbReference type="EMBL" id="GME92813.1"/>
    </source>
</evidence>